<evidence type="ECO:0000256" key="6">
    <source>
        <dbReference type="RuleBase" id="RU365068"/>
    </source>
</evidence>
<dbReference type="SMART" id="SM00490">
    <property type="entry name" value="HELICc"/>
    <property type="match status" value="1"/>
</dbReference>
<reference evidence="10 11" key="1">
    <citation type="journal article" date="2015" name="Plant Cell">
        <title>Oil accumulation by the oleaginous diatom Fistulifera solaris as revealed by the genome and transcriptome.</title>
        <authorList>
            <person name="Tanaka T."/>
            <person name="Maeda Y."/>
            <person name="Veluchamy A."/>
            <person name="Tanaka M."/>
            <person name="Abida H."/>
            <person name="Marechal E."/>
            <person name="Bowler C."/>
            <person name="Muto M."/>
            <person name="Sunaga Y."/>
            <person name="Tanaka M."/>
            <person name="Yoshino T."/>
            <person name="Taniguchi T."/>
            <person name="Fukuda Y."/>
            <person name="Nemoto M."/>
            <person name="Matsumoto M."/>
            <person name="Wong P.S."/>
            <person name="Aburatani S."/>
            <person name="Fujibuchi W."/>
        </authorList>
    </citation>
    <scope>NUCLEOTIDE SEQUENCE [LARGE SCALE GENOMIC DNA]</scope>
    <source>
        <strain evidence="10 11">JPCC DA0580</strain>
    </source>
</reference>
<keyword evidence="11" id="KW-1185">Reference proteome</keyword>
<dbReference type="SMART" id="SM00487">
    <property type="entry name" value="DEXDc"/>
    <property type="match status" value="1"/>
</dbReference>
<sequence>MKLTTTHIVVAFHIISRPSSKRLSWSSCGSGTLRAQQKQISSMGKRRGSRKNRRSKVQIEEQCVVSSWNTGGENEGVASEPLVALHHFETNDEPEGFSHWSAWRDCWKQLGWSPSLFQLHIWSSWKESAIQIVAPTGSGKTVAYGLPLLQTKLSVVLVPTRELCRQVQQECQRMAHSHHSIKAWYGGTVDKKSQFTEFKHRRGSSAIIVATPGRMWDILQSFPDSEFDLSVLVLDEADRLALNAELSEQVHNIAKALKPTKVILCSATQGSNSRDVWTQWMESAFGRVPNVTVVQVVSTRKGPTTDLQQVEDEADQPKKRRLEGTEIWSQIPSRVTQVVHVCAHHKKPPKLIKTLSKVSGPGLIFFAKITTLQYISALLKRSSQLKVMEYHSRLTQREREKPLQGIVLTTDLCARGIHWEEAKFVVNYDFPGNLETYIHRCGRVGRKSDGTVYSFFTRNFQKLAPDLVRLLESTNQWVDPNLQQLADESQEKEHEPPEKKQKSKQPDKPKGKDLDQLLDDEEKAFAALAGDRIVLKRASHVSDASSSSSDEDSGDEE</sequence>
<organism evidence="10 11">
    <name type="scientific">Fistulifera solaris</name>
    <name type="common">Oleaginous diatom</name>
    <dbReference type="NCBI Taxonomy" id="1519565"/>
    <lineage>
        <taxon>Eukaryota</taxon>
        <taxon>Sar</taxon>
        <taxon>Stramenopiles</taxon>
        <taxon>Ochrophyta</taxon>
        <taxon>Bacillariophyta</taxon>
        <taxon>Bacillariophyceae</taxon>
        <taxon>Bacillariophycidae</taxon>
        <taxon>Naviculales</taxon>
        <taxon>Naviculaceae</taxon>
        <taxon>Fistulifera</taxon>
    </lineage>
</organism>
<keyword evidence="1 6" id="KW-0547">Nucleotide-binding</keyword>
<dbReference type="CDD" id="cd18787">
    <property type="entry name" value="SF2_C_DEAD"/>
    <property type="match status" value="1"/>
</dbReference>
<dbReference type="Pfam" id="PF00270">
    <property type="entry name" value="DEAD"/>
    <property type="match status" value="1"/>
</dbReference>
<dbReference type="InterPro" id="IPR014001">
    <property type="entry name" value="Helicase_ATP-bd"/>
</dbReference>
<dbReference type="GO" id="GO:0003724">
    <property type="term" value="F:RNA helicase activity"/>
    <property type="evidence" value="ECO:0007669"/>
    <property type="project" value="UniProtKB-EC"/>
</dbReference>
<dbReference type="AlphaFoldDB" id="A0A1Z5JG89"/>
<comment type="function">
    <text evidence="6">RNA helicase.</text>
</comment>
<dbReference type="InterPro" id="IPR044742">
    <property type="entry name" value="DEAD/DEAH_RhlB"/>
</dbReference>
<evidence type="ECO:0000256" key="1">
    <source>
        <dbReference type="ARBA" id="ARBA00022741"/>
    </source>
</evidence>
<dbReference type="PANTHER" id="PTHR24031">
    <property type="entry name" value="RNA HELICASE"/>
    <property type="match status" value="1"/>
</dbReference>
<dbReference type="GO" id="GO:0016787">
    <property type="term" value="F:hydrolase activity"/>
    <property type="evidence" value="ECO:0007669"/>
    <property type="project" value="UniProtKB-KW"/>
</dbReference>
<keyword evidence="3 6" id="KW-0347">Helicase</keyword>
<feature type="region of interest" description="Disordered" evidence="7">
    <location>
        <begin position="537"/>
        <end position="557"/>
    </location>
</feature>
<dbReference type="SUPFAM" id="SSF52540">
    <property type="entry name" value="P-loop containing nucleoside triphosphate hydrolases"/>
    <property type="match status" value="1"/>
</dbReference>
<evidence type="ECO:0000256" key="7">
    <source>
        <dbReference type="SAM" id="MobiDB-lite"/>
    </source>
</evidence>
<feature type="domain" description="Helicase ATP-binding" evidence="8">
    <location>
        <begin position="121"/>
        <end position="287"/>
    </location>
</feature>
<evidence type="ECO:0000259" key="8">
    <source>
        <dbReference type="PROSITE" id="PS51192"/>
    </source>
</evidence>
<protein>
    <recommendedName>
        <fullName evidence="6">ATP-dependent RNA helicase</fullName>
        <ecNumber evidence="6">3.6.4.13</ecNumber>
    </recommendedName>
</protein>
<comment type="domain">
    <text evidence="6">The Q motif is unique to and characteristic of the DEAD box family of RNA helicases and controls ATP binding and hydrolysis.</text>
</comment>
<dbReference type="PROSITE" id="PS51192">
    <property type="entry name" value="HELICASE_ATP_BIND_1"/>
    <property type="match status" value="1"/>
</dbReference>
<evidence type="ECO:0000259" key="9">
    <source>
        <dbReference type="PROSITE" id="PS51194"/>
    </source>
</evidence>
<evidence type="ECO:0000313" key="10">
    <source>
        <dbReference type="EMBL" id="GAX12946.1"/>
    </source>
</evidence>
<keyword evidence="2 6" id="KW-0378">Hydrolase</keyword>
<dbReference type="InterPro" id="IPR011545">
    <property type="entry name" value="DEAD/DEAH_box_helicase_dom"/>
</dbReference>
<comment type="caution">
    <text evidence="10">The sequence shown here is derived from an EMBL/GenBank/DDBJ whole genome shotgun (WGS) entry which is preliminary data.</text>
</comment>
<keyword evidence="5 6" id="KW-0694">RNA-binding</keyword>
<dbReference type="EC" id="3.6.4.13" evidence="6"/>
<dbReference type="InterPro" id="IPR001650">
    <property type="entry name" value="Helicase_C-like"/>
</dbReference>
<dbReference type="PROSITE" id="PS51194">
    <property type="entry name" value="HELICASE_CTER"/>
    <property type="match status" value="1"/>
</dbReference>
<dbReference type="Pfam" id="PF00271">
    <property type="entry name" value="Helicase_C"/>
    <property type="match status" value="1"/>
</dbReference>
<gene>
    <name evidence="10" type="ORF">FisN_22Hh239</name>
</gene>
<proteinExistence type="inferred from homology"/>
<dbReference type="CDD" id="cd00268">
    <property type="entry name" value="DEADc"/>
    <property type="match status" value="1"/>
</dbReference>
<evidence type="ECO:0000256" key="3">
    <source>
        <dbReference type="ARBA" id="ARBA00022806"/>
    </source>
</evidence>
<name>A0A1Z5JG89_FISSO</name>
<feature type="compositionally biased region" description="Basic residues" evidence="7">
    <location>
        <begin position="44"/>
        <end position="56"/>
    </location>
</feature>
<dbReference type="Proteomes" id="UP000198406">
    <property type="component" value="Unassembled WGS sequence"/>
</dbReference>
<feature type="domain" description="Helicase C-terminal" evidence="9">
    <location>
        <begin position="350"/>
        <end position="493"/>
    </location>
</feature>
<dbReference type="GO" id="GO:0003723">
    <property type="term" value="F:RNA binding"/>
    <property type="evidence" value="ECO:0007669"/>
    <property type="project" value="UniProtKB-UniRule"/>
</dbReference>
<dbReference type="EMBL" id="BDSP01000059">
    <property type="protein sequence ID" value="GAX12946.1"/>
    <property type="molecule type" value="Genomic_DNA"/>
</dbReference>
<dbReference type="OrthoDB" id="42585at2759"/>
<keyword evidence="4 6" id="KW-0067">ATP-binding</keyword>
<evidence type="ECO:0000256" key="5">
    <source>
        <dbReference type="ARBA" id="ARBA00022884"/>
    </source>
</evidence>
<dbReference type="InterPro" id="IPR027417">
    <property type="entry name" value="P-loop_NTPase"/>
</dbReference>
<evidence type="ECO:0000313" key="11">
    <source>
        <dbReference type="Proteomes" id="UP000198406"/>
    </source>
</evidence>
<feature type="compositionally biased region" description="Polar residues" evidence="7">
    <location>
        <begin position="28"/>
        <end position="40"/>
    </location>
</feature>
<feature type="region of interest" description="Disordered" evidence="7">
    <location>
        <begin position="21"/>
        <end position="56"/>
    </location>
</feature>
<comment type="catalytic activity">
    <reaction evidence="6">
        <text>ATP + H2O = ADP + phosphate + H(+)</text>
        <dbReference type="Rhea" id="RHEA:13065"/>
        <dbReference type="ChEBI" id="CHEBI:15377"/>
        <dbReference type="ChEBI" id="CHEBI:15378"/>
        <dbReference type="ChEBI" id="CHEBI:30616"/>
        <dbReference type="ChEBI" id="CHEBI:43474"/>
        <dbReference type="ChEBI" id="CHEBI:456216"/>
        <dbReference type="EC" id="3.6.4.13"/>
    </reaction>
</comment>
<evidence type="ECO:0000256" key="4">
    <source>
        <dbReference type="ARBA" id="ARBA00022840"/>
    </source>
</evidence>
<dbReference type="Gene3D" id="3.40.50.300">
    <property type="entry name" value="P-loop containing nucleotide triphosphate hydrolases"/>
    <property type="match status" value="2"/>
</dbReference>
<comment type="similarity">
    <text evidence="6">Belongs to the DEAD box helicase family.</text>
</comment>
<accession>A0A1Z5JG89</accession>
<dbReference type="GO" id="GO:0005524">
    <property type="term" value="F:ATP binding"/>
    <property type="evidence" value="ECO:0007669"/>
    <property type="project" value="UniProtKB-UniRule"/>
</dbReference>
<evidence type="ECO:0000256" key="2">
    <source>
        <dbReference type="ARBA" id="ARBA00022801"/>
    </source>
</evidence>
<feature type="compositionally biased region" description="Basic and acidic residues" evidence="7">
    <location>
        <begin position="489"/>
        <end position="515"/>
    </location>
</feature>
<feature type="region of interest" description="Disordered" evidence="7">
    <location>
        <begin position="487"/>
        <end position="519"/>
    </location>
</feature>
<dbReference type="InParanoid" id="A0A1Z5JG89"/>